<keyword evidence="2" id="KW-0175">Coiled coil</keyword>
<feature type="coiled-coil region" evidence="2">
    <location>
        <begin position="212"/>
        <end position="432"/>
    </location>
</feature>
<evidence type="ECO:0000259" key="4">
    <source>
        <dbReference type="PROSITE" id="PS50069"/>
    </source>
</evidence>
<dbReference type="PANTHER" id="PTHR45615">
    <property type="entry name" value="MYOSIN HEAVY CHAIN, NON-MUSCLE"/>
    <property type="match status" value="1"/>
</dbReference>
<evidence type="ECO:0000256" key="1">
    <source>
        <dbReference type="PROSITE-ProRule" id="PRU00330"/>
    </source>
</evidence>
<sequence length="1153" mass="134059">MALARKARSKTSASVDDLLSVMEESNNNNNLNVPGDLTKNGKWKSPAKETVSSRQRREMNAGKGIRMRSRTVSADDDTPGASSWAKEKLMEQKRLIKQHEDEMEELKKKNKEQQDKLEKSYEKINELIQINTEKSDKIETCENEKTQIIHESEDLKTQIIQLRQKIRTMQTTLENKDNTLNMCQKISEEKDVAMVDLNHMFEKEQKEKIALASQYSSKLTDQQELNKTLQREIELLKQELDRQLETSTNVKNELELELKAAQDKSQTLFDERSQYEEACQKYESEISERIRENLHIMEDYDKSKVVEHKQLSFINELTKSNQDLTTTLRKIQTEFEEIKIQLQLTKSEVVEAREHQQSAFQQLEDEKKTNRDLESNLQNGAKTINEQDQLAKKLQNEIDRLKAELAETTENLQEITNNHREVEERFTNLESETTSKSSKAQEELDDFVRRDHEQTNMLNKLVNDLEDTKHDNELKTELAKNLQSELQEIQERSRFDNENQLRTIRDLEKQVFDFTNSAEQQAGKMNKLEIENQDLSTKMIQCIENIGSLKIENGKLQSNVTQLSDANELLQSRLDDLTVSFEEKENECQDYQDKIELLEESGLTQDNIVADVTDQNEFMNAQIQDLEQEVSQLKIKIGTCVEKHSSELTQLQDNHKQNVSKLTEELNTNRHKSQSEINELLNNFNEVENELSFCQDELVNKTKELNDTRDQLTEMSNAAIAKEQKLLTDLETLNEQNENILQTEIRKFKKECDDKVMILQSNYNAEMIKLQNEFQGNMSAMKQKHEAEVKEHQEQMRSKLENEGMVASAEKEKLQEKYTKKSADYDRVRTELDTKMKSKDVELTSKSRIVNQLGRRIETQQKLIDYMMKSLEAERTKNHSSNNDVMFMLANLQSSLDDKLQQNPLAGEIYQYRQSLSSASSFQDLNHSYPQPLTNSSPRREMHHSTTEPVYSPIPSPTPSPMVEKSPHDDFNLYLRRQEHPSTKPHNQTFPSSKTQDHPLNTSSEESKLSKSLPAENVFVDHGYVSPTLHNNSTKTVYFGEQIQTIMKTFEKLESISETASPNKELNMEIWKQKIHFRLKVLEDQMDEIDDQSVTSSNSNASDSAFDKPNPLHDQPEVVFHPSTREIRELIENVNRRYKRLGRKYLNSTADEL</sequence>
<dbReference type="AlphaFoldDB" id="A0A7M5XDP9"/>
<dbReference type="RefSeq" id="XP_066921084.1">
    <property type="nucleotide sequence ID" value="XM_067064983.1"/>
</dbReference>
<comment type="similarity">
    <text evidence="1">Belongs to the cullin family.</text>
</comment>
<keyword evidence="6" id="KW-1185">Reference proteome</keyword>
<feature type="coiled-coil region" evidence="2">
    <location>
        <begin position="465"/>
        <end position="743"/>
    </location>
</feature>
<reference evidence="5" key="1">
    <citation type="submission" date="2021-01" db="UniProtKB">
        <authorList>
            <consortium name="EnsemblMetazoa"/>
        </authorList>
    </citation>
    <scope>IDENTIFICATION</scope>
</reference>
<protein>
    <recommendedName>
        <fullName evidence="4">Cullin family profile domain-containing protein</fullName>
    </recommendedName>
</protein>
<accession>A0A7M5XDP9</accession>
<organism evidence="5 6">
    <name type="scientific">Clytia hemisphaerica</name>
    <dbReference type="NCBI Taxonomy" id="252671"/>
    <lineage>
        <taxon>Eukaryota</taxon>
        <taxon>Metazoa</taxon>
        <taxon>Cnidaria</taxon>
        <taxon>Hydrozoa</taxon>
        <taxon>Hydroidolina</taxon>
        <taxon>Leptothecata</taxon>
        <taxon>Obeliida</taxon>
        <taxon>Clytiidae</taxon>
        <taxon>Clytia</taxon>
    </lineage>
</organism>
<proteinExistence type="inferred from homology"/>
<feature type="region of interest" description="Disordered" evidence="3">
    <location>
        <begin position="981"/>
        <end position="1013"/>
    </location>
</feature>
<feature type="region of interest" description="Disordered" evidence="3">
    <location>
        <begin position="1"/>
        <end position="83"/>
    </location>
</feature>
<feature type="coiled-coil region" evidence="2">
    <location>
        <begin position="89"/>
        <end position="179"/>
    </location>
</feature>
<feature type="region of interest" description="Disordered" evidence="3">
    <location>
        <begin position="1090"/>
        <end position="1117"/>
    </location>
</feature>
<dbReference type="PANTHER" id="PTHR45615:SF63">
    <property type="entry name" value="CHROMOSOME UNDETERMINED SCAFFOLD_10, WHOLE GENOME SHOTGUN SEQUENCE"/>
    <property type="match status" value="1"/>
</dbReference>
<feature type="coiled-coil region" evidence="2">
    <location>
        <begin position="782"/>
        <end position="831"/>
    </location>
</feature>
<feature type="region of interest" description="Disordered" evidence="3">
    <location>
        <begin position="922"/>
        <end position="968"/>
    </location>
</feature>
<name>A0A7M5XDP9_9CNID</name>
<feature type="domain" description="Cullin family profile" evidence="4">
    <location>
        <begin position="231"/>
        <end position="346"/>
    </location>
</feature>
<feature type="compositionally biased region" description="Polar residues" evidence="3">
    <location>
        <begin position="922"/>
        <end position="937"/>
    </location>
</feature>
<evidence type="ECO:0000256" key="3">
    <source>
        <dbReference type="SAM" id="MobiDB-lite"/>
    </source>
</evidence>
<dbReference type="EnsemblMetazoa" id="CLYHEMT020990.2">
    <property type="protein sequence ID" value="CLYHEMP020990.2"/>
    <property type="gene ID" value="CLYHEMG020990"/>
</dbReference>
<dbReference type="GeneID" id="136808450"/>
<dbReference type="OrthoDB" id="207378at2759"/>
<dbReference type="Proteomes" id="UP000594262">
    <property type="component" value="Unplaced"/>
</dbReference>
<dbReference type="PROSITE" id="PS50069">
    <property type="entry name" value="CULLIN_2"/>
    <property type="match status" value="1"/>
</dbReference>
<evidence type="ECO:0000313" key="6">
    <source>
        <dbReference type="Proteomes" id="UP000594262"/>
    </source>
</evidence>
<evidence type="ECO:0000313" key="5">
    <source>
        <dbReference type="EnsemblMetazoa" id="CLYHEMP020990.2"/>
    </source>
</evidence>
<feature type="compositionally biased region" description="Polar residues" evidence="3">
    <location>
        <begin position="984"/>
        <end position="1002"/>
    </location>
</feature>
<evidence type="ECO:0000256" key="2">
    <source>
        <dbReference type="SAM" id="Coils"/>
    </source>
</evidence>
<dbReference type="InterPro" id="IPR016158">
    <property type="entry name" value="Cullin_homology"/>
</dbReference>